<evidence type="ECO:0000313" key="2">
    <source>
        <dbReference type="EMBL" id="PSJ60961.1"/>
    </source>
</evidence>
<proteinExistence type="predicted"/>
<dbReference type="InterPro" id="IPR002539">
    <property type="entry name" value="MaoC-like_dom"/>
</dbReference>
<dbReference type="PANTHER" id="PTHR42993">
    <property type="entry name" value="MAOC-LIKE DEHYDRATASE DOMAIN-CONTAINING PROTEIN"/>
    <property type="match status" value="1"/>
</dbReference>
<dbReference type="Pfam" id="PF01575">
    <property type="entry name" value="MaoC_dehydratas"/>
    <property type="match status" value="1"/>
</dbReference>
<dbReference type="AlphaFoldDB" id="A0A2P7SF64"/>
<dbReference type="InterPro" id="IPR029069">
    <property type="entry name" value="HotDog_dom_sf"/>
</dbReference>
<dbReference type="PANTHER" id="PTHR42993:SF1">
    <property type="entry name" value="MAOC-LIKE DEHYDRATASE DOMAIN-CONTAINING PROTEIN"/>
    <property type="match status" value="1"/>
</dbReference>
<feature type="domain" description="MaoC-like" evidence="1">
    <location>
        <begin position="13"/>
        <end position="116"/>
    </location>
</feature>
<dbReference type="InterPro" id="IPR039375">
    <property type="entry name" value="NodN-like"/>
</dbReference>
<comment type="caution">
    <text evidence="2">The sequence shown here is derived from an EMBL/GenBank/DDBJ whole genome shotgun (WGS) entry which is preliminary data.</text>
</comment>
<dbReference type="Proteomes" id="UP000240653">
    <property type="component" value="Unassembled WGS sequence"/>
</dbReference>
<protein>
    <submittedName>
        <fullName evidence="2">Nodulation protein NodN</fullName>
    </submittedName>
</protein>
<evidence type="ECO:0000313" key="3">
    <source>
        <dbReference type="Proteomes" id="UP000240653"/>
    </source>
</evidence>
<name>A0A2P7SF64_9HYPH</name>
<accession>A0A2P7SF64</accession>
<dbReference type="SUPFAM" id="SSF54637">
    <property type="entry name" value="Thioesterase/thiol ester dehydrase-isomerase"/>
    <property type="match status" value="1"/>
</dbReference>
<dbReference type="Gene3D" id="3.10.129.10">
    <property type="entry name" value="Hotdog Thioesterase"/>
    <property type="match status" value="1"/>
</dbReference>
<organism evidence="2 3">
    <name type="scientific">Pseudaminobacter soli</name>
    <name type="common">ex Li et al. 2025</name>
    <dbReference type="NCBI Taxonomy" id="1295366"/>
    <lineage>
        <taxon>Bacteria</taxon>
        <taxon>Pseudomonadati</taxon>
        <taxon>Pseudomonadota</taxon>
        <taxon>Alphaproteobacteria</taxon>
        <taxon>Hyphomicrobiales</taxon>
        <taxon>Phyllobacteriaceae</taxon>
        <taxon>Pseudaminobacter</taxon>
    </lineage>
</organism>
<dbReference type="OrthoDB" id="9801735at2"/>
<gene>
    <name evidence="2" type="ORF">C7I85_13130</name>
</gene>
<dbReference type="EMBL" id="PXYL01000005">
    <property type="protein sequence ID" value="PSJ60961.1"/>
    <property type="molecule type" value="Genomic_DNA"/>
</dbReference>
<reference evidence="2 3" key="1">
    <citation type="submission" date="2018-03" db="EMBL/GenBank/DDBJ databases">
        <title>The draft genome of Mesorhizobium soli JCM 19897.</title>
        <authorList>
            <person name="Li L."/>
            <person name="Liu L."/>
            <person name="Liang L."/>
            <person name="Wang T."/>
            <person name="Zhang X."/>
        </authorList>
    </citation>
    <scope>NUCLEOTIDE SEQUENCE [LARGE SCALE GENOMIC DNA]</scope>
    <source>
        <strain evidence="2 3">JCM 19897</strain>
    </source>
</reference>
<keyword evidence="3" id="KW-1185">Reference proteome</keyword>
<sequence length="160" mass="17641">MKPITIDQLLSGVGTEVGVSPWRVVTQKMIDQFADATDDHQFIHCDPERAAAETPFGGTIAHGFLTLSLLSTMAYETVPPLEGGDMGINHGFENIKFVAPVKTGSRIRTRFFLADVKVRPSGWIQITHDVTIELENSIKPALTARWLTLMFVEPSKMGSE</sequence>
<dbReference type="CDD" id="cd03450">
    <property type="entry name" value="NodN"/>
    <property type="match status" value="1"/>
</dbReference>
<evidence type="ECO:0000259" key="1">
    <source>
        <dbReference type="Pfam" id="PF01575"/>
    </source>
</evidence>